<comment type="caution">
    <text evidence="3">The sequence shown here is derived from an EMBL/GenBank/DDBJ whole genome shotgun (WGS) entry which is preliminary data.</text>
</comment>
<reference evidence="3 4" key="1">
    <citation type="submission" date="2019-02" db="EMBL/GenBank/DDBJ databases">
        <title>Genomic Encyclopedia of Type Strains, Phase IV (KMG-IV): sequencing the most valuable type-strain genomes for metagenomic binning, comparative biology and taxonomic classification.</title>
        <authorList>
            <person name="Goeker M."/>
        </authorList>
    </citation>
    <scope>NUCLEOTIDE SEQUENCE [LARGE SCALE GENOMIC DNA]</scope>
    <source>
        <strain evidence="3 4">DSM 16618</strain>
    </source>
</reference>
<feature type="transmembrane region" description="Helical" evidence="2">
    <location>
        <begin position="76"/>
        <end position="97"/>
    </location>
</feature>
<feature type="region of interest" description="Disordered" evidence="1">
    <location>
        <begin position="1"/>
        <end position="32"/>
    </location>
</feature>
<name>A0A4Q7MVC7_9BURK</name>
<dbReference type="AlphaFoldDB" id="A0A4Q7MVC7"/>
<keyword evidence="2" id="KW-0472">Membrane</keyword>
<feature type="compositionally biased region" description="Low complexity" evidence="1">
    <location>
        <begin position="14"/>
        <end position="32"/>
    </location>
</feature>
<sequence>MTSAQHPLPHDLPDAATHATPPTPAAGAEADAPLETRRAAPAWDMAALAAISLWLAFGFIPAQIPAADALGLSPALLPKAAALGMAVLCAAGFLLSLRRDAPALLLARLPWRPVTSVMALCVVGVLIVSYASLAAGALFLIPTLMRLLGERRWLYCLLPALFIAALFHFVAA</sequence>
<feature type="transmembrane region" description="Helical" evidence="2">
    <location>
        <begin position="117"/>
        <end position="141"/>
    </location>
</feature>
<organism evidence="3 4">
    <name type="scientific">Kerstersia gyiorum</name>
    <dbReference type="NCBI Taxonomy" id="206506"/>
    <lineage>
        <taxon>Bacteria</taxon>
        <taxon>Pseudomonadati</taxon>
        <taxon>Pseudomonadota</taxon>
        <taxon>Betaproteobacteria</taxon>
        <taxon>Burkholderiales</taxon>
        <taxon>Alcaligenaceae</taxon>
        <taxon>Kerstersia</taxon>
    </lineage>
</organism>
<accession>A0A4Q7MVC7</accession>
<evidence type="ECO:0000313" key="4">
    <source>
        <dbReference type="Proteomes" id="UP000292039"/>
    </source>
</evidence>
<protein>
    <submittedName>
        <fullName evidence="3">Uncharacterized protein</fullName>
    </submittedName>
</protein>
<dbReference type="EMBL" id="SGWZ01000001">
    <property type="protein sequence ID" value="RZS72941.1"/>
    <property type="molecule type" value="Genomic_DNA"/>
</dbReference>
<evidence type="ECO:0000313" key="3">
    <source>
        <dbReference type="EMBL" id="RZS72941.1"/>
    </source>
</evidence>
<evidence type="ECO:0000256" key="2">
    <source>
        <dbReference type="SAM" id="Phobius"/>
    </source>
</evidence>
<evidence type="ECO:0000256" key="1">
    <source>
        <dbReference type="SAM" id="MobiDB-lite"/>
    </source>
</evidence>
<gene>
    <name evidence="3" type="ORF">EV679_0124</name>
</gene>
<proteinExistence type="predicted"/>
<keyword evidence="2" id="KW-1133">Transmembrane helix</keyword>
<dbReference type="RefSeq" id="WP_127772916.1">
    <property type="nucleotide sequence ID" value="NZ_CBCSEB010000003.1"/>
</dbReference>
<feature type="transmembrane region" description="Helical" evidence="2">
    <location>
        <begin position="153"/>
        <end position="171"/>
    </location>
</feature>
<dbReference type="Proteomes" id="UP000292039">
    <property type="component" value="Unassembled WGS sequence"/>
</dbReference>
<keyword evidence="2" id="KW-0812">Transmembrane</keyword>
<feature type="transmembrane region" description="Helical" evidence="2">
    <location>
        <begin position="45"/>
        <end position="64"/>
    </location>
</feature>